<dbReference type="InterPro" id="IPR027631">
    <property type="entry name" value="Mono_FeFe_hydrog"/>
</dbReference>
<evidence type="ECO:0000259" key="7">
    <source>
        <dbReference type="PROSITE" id="PS51379"/>
    </source>
</evidence>
<evidence type="ECO:0000313" key="9">
    <source>
        <dbReference type="Proteomes" id="UP000233256"/>
    </source>
</evidence>
<dbReference type="GO" id="GO:0051539">
    <property type="term" value="F:4 iron, 4 sulfur cluster binding"/>
    <property type="evidence" value="ECO:0007669"/>
    <property type="project" value="UniProtKB-KW"/>
</dbReference>
<dbReference type="Gene3D" id="3.40.950.10">
    <property type="entry name" value="Fe-only Hydrogenase (Larger Subunit), Chain L, domain 3"/>
    <property type="match status" value="1"/>
</dbReference>
<feature type="domain" description="4Fe-4S ferredoxin-type" evidence="7">
    <location>
        <begin position="186"/>
        <end position="215"/>
    </location>
</feature>
<keyword evidence="3" id="KW-0479">Metal-binding</keyword>
<dbReference type="Proteomes" id="UP000233256">
    <property type="component" value="Unassembled WGS sequence"/>
</dbReference>
<evidence type="ECO:0000256" key="1">
    <source>
        <dbReference type="ARBA" id="ARBA00022448"/>
    </source>
</evidence>
<keyword evidence="2" id="KW-0004">4Fe-4S</keyword>
<organism evidence="8 9">
    <name type="scientific">Candidatus Wallbacteria bacterium HGW-Wallbacteria-1</name>
    <dbReference type="NCBI Taxonomy" id="2013854"/>
    <lineage>
        <taxon>Bacteria</taxon>
        <taxon>Candidatus Walliibacteriota</taxon>
    </lineage>
</organism>
<feature type="domain" description="4Fe-4S ferredoxin-type" evidence="7">
    <location>
        <begin position="109"/>
        <end position="139"/>
    </location>
</feature>
<keyword evidence="4" id="KW-0249">Electron transport</keyword>
<dbReference type="Pfam" id="PF12837">
    <property type="entry name" value="Fer4_6"/>
    <property type="match status" value="1"/>
</dbReference>
<dbReference type="AlphaFoldDB" id="A0A2N1PNC4"/>
<evidence type="ECO:0000313" key="8">
    <source>
        <dbReference type="EMBL" id="PKK89827.1"/>
    </source>
</evidence>
<evidence type="ECO:0000256" key="5">
    <source>
        <dbReference type="ARBA" id="ARBA00023004"/>
    </source>
</evidence>
<keyword evidence="6" id="KW-0411">Iron-sulfur</keyword>
<dbReference type="PROSITE" id="PS00198">
    <property type="entry name" value="4FE4S_FER_1"/>
    <property type="match status" value="1"/>
</dbReference>
<name>A0A2N1PNC4_9BACT</name>
<comment type="caution">
    <text evidence="8">The sequence shown here is derived from an EMBL/GenBank/DDBJ whole genome shotgun (WGS) entry which is preliminary data.</text>
</comment>
<evidence type="ECO:0000256" key="4">
    <source>
        <dbReference type="ARBA" id="ARBA00022982"/>
    </source>
</evidence>
<dbReference type="SUPFAM" id="SSF54862">
    <property type="entry name" value="4Fe-4S ferredoxins"/>
    <property type="match status" value="2"/>
</dbReference>
<dbReference type="InterPro" id="IPR017896">
    <property type="entry name" value="4Fe4S_Fe-S-bd"/>
</dbReference>
<dbReference type="GO" id="GO:0046872">
    <property type="term" value="F:metal ion binding"/>
    <property type="evidence" value="ECO:0007669"/>
    <property type="project" value="UniProtKB-KW"/>
</dbReference>
<dbReference type="PANTHER" id="PTHR42859">
    <property type="entry name" value="OXIDOREDUCTASE"/>
    <property type="match status" value="1"/>
</dbReference>
<evidence type="ECO:0000256" key="6">
    <source>
        <dbReference type="ARBA" id="ARBA00023014"/>
    </source>
</evidence>
<dbReference type="Pfam" id="PF02906">
    <property type="entry name" value="Fe_hyd_lg_C"/>
    <property type="match status" value="1"/>
</dbReference>
<evidence type="ECO:0000256" key="2">
    <source>
        <dbReference type="ARBA" id="ARBA00022485"/>
    </source>
</evidence>
<keyword evidence="5" id="KW-0408">Iron</keyword>
<gene>
    <name evidence="8" type="ORF">CVV64_12445</name>
</gene>
<feature type="domain" description="4Fe-4S ferredoxin-type" evidence="7">
    <location>
        <begin position="140"/>
        <end position="170"/>
    </location>
</feature>
<dbReference type="PROSITE" id="PS51379">
    <property type="entry name" value="4FE4S_FER_2"/>
    <property type="match status" value="3"/>
</dbReference>
<dbReference type="EMBL" id="PGXC01000011">
    <property type="protein sequence ID" value="PKK89827.1"/>
    <property type="molecule type" value="Genomic_DNA"/>
</dbReference>
<evidence type="ECO:0000256" key="3">
    <source>
        <dbReference type="ARBA" id="ARBA00022723"/>
    </source>
</evidence>
<dbReference type="InterPro" id="IPR004108">
    <property type="entry name" value="Fe_hydrogenase_lsu_C"/>
</dbReference>
<reference evidence="8 9" key="1">
    <citation type="journal article" date="2017" name="ISME J.">
        <title>Potential for microbial H2 and metal transformations associated with novel bacteria and archaea in deep terrestrial subsurface sediments.</title>
        <authorList>
            <person name="Hernsdorf A.W."/>
            <person name="Amano Y."/>
            <person name="Miyakawa K."/>
            <person name="Ise K."/>
            <person name="Suzuki Y."/>
            <person name="Anantharaman K."/>
            <person name="Probst A."/>
            <person name="Burstein D."/>
            <person name="Thomas B.C."/>
            <person name="Banfield J.F."/>
        </authorList>
    </citation>
    <scope>NUCLEOTIDE SEQUENCE [LARGE SCALE GENOMIC DNA]</scope>
    <source>
        <strain evidence="8">HGW-Wallbacteria-1</strain>
    </source>
</reference>
<dbReference type="Gene3D" id="3.30.70.20">
    <property type="match status" value="2"/>
</dbReference>
<dbReference type="InterPro" id="IPR017900">
    <property type="entry name" value="4Fe4S_Fe_S_CS"/>
</dbReference>
<dbReference type="SUPFAM" id="SSF53920">
    <property type="entry name" value="Fe-only hydrogenase"/>
    <property type="match status" value="1"/>
</dbReference>
<accession>A0A2N1PNC4</accession>
<dbReference type="NCBIfam" id="TIGR04105">
    <property type="entry name" value="FeFe_hydrog_B1"/>
    <property type="match status" value="1"/>
</dbReference>
<protein>
    <submittedName>
        <fullName evidence="8">Fe-hydrogenase large subunit family protein</fullName>
    </submittedName>
</protein>
<dbReference type="InterPro" id="IPR050294">
    <property type="entry name" value="RnfB_subfamily"/>
</dbReference>
<proteinExistence type="predicted"/>
<dbReference type="Pfam" id="PF00037">
    <property type="entry name" value="Fer4"/>
    <property type="match status" value="1"/>
</dbReference>
<dbReference type="PANTHER" id="PTHR42859:SF10">
    <property type="entry name" value="DIMETHYLSULFOXIDE REDUCTASE CHAIN B"/>
    <property type="match status" value="1"/>
</dbReference>
<keyword evidence="1" id="KW-0813">Transport</keyword>
<dbReference type="InterPro" id="IPR009016">
    <property type="entry name" value="Fe_hydrogenase"/>
</dbReference>
<sequence length="509" mass="55087">MDCKNNASRLRREVLIRIVRSWLDGNLKSHIDRIPYVIRPREHEATRCCIYKDRAVLRCRCIAAMGFAIEDDADDFTPLSEYADRAMVRDGVEGPVMTVLDIACKGCVPSRFVITDACQGCVARPCEVNCPFGAVTVRDGRARIDQKRCRNCGKCVKVCPYHAAVRIPVPCEDACPVGAILKKDDGKARIDFEACISCGRCMRACPFGAVMEKSHVMDVLRAIQSDRRTVALIAPAVAGQFPGDLGQIAGALLKLGFSDVREVATGADMTAMLEGDEFIERMERGDAFMTTSCCPAYMETLRRHIPELKPFASETRTPMHYTAAAVRREDPECVTVFIGPCVAKRREAMDDSMVDLVLTFEEAGAMLVAAEIEVSECQFISFDQPAHCEGRGFPVTGGVASAVQSVVDSKTASGLASCPVRGKDSVKIPELRVHCINGMDPKTVKLLAAYARGKCPGNLVEVMACEGGCVGGAGVVGASAVTALKVARARDTSRSLFHISESEGVKDRG</sequence>